<dbReference type="RefSeq" id="WP_264945929.1">
    <property type="nucleotide sequence ID" value="NZ_JAPDRA010000010.1"/>
</dbReference>
<keyword evidence="2" id="KW-1185">Reference proteome</keyword>
<comment type="caution">
    <text evidence="1">The sequence shown here is derived from an EMBL/GenBank/DDBJ whole genome shotgun (WGS) entry which is preliminary data.</text>
</comment>
<evidence type="ECO:0000313" key="2">
    <source>
        <dbReference type="Proteomes" id="UP001596977"/>
    </source>
</evidence>
<protein>
    <submittedName>
        <fullName evidence="1">Uncharacterized protein</fullName>
    </submittedName>
</protein>
<dbReference type="EMBL" id="JBHTJG010000010">
    <property type="protein sequence ID" value="MFD0948100.1"/>
    <property type="molecule type" value="Genomic_DNA"/>
</dbReference>
<proteinExistence type="predicted"/>
<reference evidence="2" key="1">
    <citation type="journal article" date="2019" name="Int. J. Syst. Evol. Microbiol.">
        <title>The Global Catalogue of Microorganisms (GCM) 10K type strain sequencing project: providing services to taxonomists for standard genome sequencing and annotation.</title>
        <authorList>
            <consortium name="The Broad Institute Genomics Platform"/>
            <consortium name="The Broad Institute Genome Sequencing Center for Infectious Disease"/>
            <person name="Wu L."/>
            <person name="Ma J."/>
        </authorList>
    </citation>
    <scope>NUCLEOTIDE SEQUENCE [LARGE SCALE GENOMIC DNA]</scope>
    <source>
        <strain evidence="2">CCUG 62982</strain>
    </source>
</reference>
<evidence type="ECO:0000313" key="1">
    <source>
        <dbReference type="EMBL" id="MFD0948100.1"/>
    </source>
</evidence>
<name>A0ABW3HBN7_9SPHN</name>
<gene>
    <name evidence="1" type="ORF">ACFQ1E_17285</name>
</gene>
<sequence length="195" mass="20696">MIDLTALKCQAAPVRLIDWGVMQRPSGPGPTARVGRVGTRFGIEYVAPPEEIEPDGRRWIARLQQAKQQGARVLYPQVEFNVGAPGAPTVDGAVSGGMSLPITGAAANYAIREGQALNVVRSGRTYLHFAAAQTILDASGDGTIALTTPLRAVLAGGESVELKNPAIEGWLTGDEFSWTLELARTVGLSFAIEER</sequence>
<dbReference type="Proteomes" id="UP001596977">
    <property type="component" value="Unassembled WGS sequence"/>
</dbReference>
<accession>A0ABW3HBN7</accession>
<organism evidence="1 2">
    <name type="scientific">Sphingomonas canadensis</name>
    <dbReference type="NCBI Taxonomy" id="1219257"/>
    <lineage>
        <taxon>Bacteria</taxon>
        <taxon>Pseudomonadati</taxon>
        <taxon>Pseudomonadota</taxon>
        <taxon>Alphaproteobacteria</taxon>
        <taxon>Sphingomonadales</taxon>
        <taxon>Sphingomonadaceae</taxon>
        <taxon>Sphingomonas</taxon>
    </lineage>
</organism>